<reference evidence="2" key="2">
    <citation type="submission" date="2020-09" db="EMBL/GenBank/DDBJ databases">
        <authorList>
            <person name="Sun Q."/>
            <person name="Ohkuma M."/>
        </authorList>
    </citation>
    <scope>NUCLEOTIDE SEQUENCE</scope>
    <source>
        <strain evidence="2">JCM 3035</strain>
    </source>
</reference>
<accession>A0A917QYK6</accession>
<reference evidence="2" key="1">
    <citation type="journal article" date="2014" name="Int. J. Syst. Evol. Microbiol.">
        <title>Complete genome sequence of Corynebacterium casei LMG S-19264T (=DSM 44701T), isolated from a smear-ripened cheese.</title>
        <authorList>
            <consortium name="US DOE Joint Genome Institute (JGI-PGF)"/>
            <person name="Walter F."/>
            <person name="Albersmeier A."/>
            <person name="Kalinowski J."/>
            <person name="Ruckert C."/>
        </authorList>
    </citation>
    <scope>NUCLEOTIDE SEQUENCE</scope>
    <source>
        <strain evidence="2">JCM 3035</strain>
    </source>
</reference>
<keyword evidence="1" id="KW-0472">Membrane</keyword>
<evidence type="ECO:0000313" key="3">
    <source>
        <dbReference type="Proteomes" id="UP000637788"/>
    </source>
</evidence>
<gene>
    <name evidence="2" type="ORF">GCM10010094_42390</name>
</gene>
<evidence type="ECO:0000313" key="2">
    <source>
        <dbReference type="EMBL" id="GGK76725.1"/>
    </source>
</evidence>
<dbReference type="AlphaFoldDB" id="A0A917QYK6"/>
<keyword evidence="3" id="KW-1185">Reference proteome</keyword>
<proteinExistence type="predicted"/>
<feature type="transmembrane region" description="Helical" evidence="1">
    <location>
        <begin position="121"/>
        <end position="141"/>
    </location>
</feature>
<feature type="transmembrane region" description="Helical" evidence="1">
    <location>
        <begin position="20"/>
        <end position="40"/>
    </location>
</feature>
<keyword evidence="1" id="KW-1133">Transmembrane helix</keyword>
<comment type="caution">
    <text evidence="2">The sequence shown here is derived from an EMBL/GenBank/DDBJ whole genome shotgun (WGS) entry which is preliminary data.</text>
</comment>
<dbReference type="RefSeq" id="WP_189323436.1">
    <property type="nucleotide sequence ID" value="NZ_BMPQ01000009.1"/>
</dbReference>
<feature type="transmembrane region" description="Helical" evidence="1">
    <location>
        <begin position="76"/>
        <end position="101"/>
    </location>
</feature>
<feature type="transmembrane region" description="Helical" evidence="1">
    <location>
        <begin position="46"/>
        <end position="64"/>
    </location>
</feature>
<dbReference type="Proteomes" id="UP000637788">
    <property type="component" value="Unassembled WGS sequence"/>
</dbReference>
<name>A0A917QYK6_9ACTN</name>
<dbReference type="EMBL" id="BMPQ01000009">
    <property type="protein sequence ID" value="GGK76725.1"/>
    <property type="molecule type" value="Genomic_DNA"/>
</dbReference>
<protein>
    <submittedName>
        <fullName evidence="2">Uncharacterized protein</fullName>
    </submittedName>
</protein>
<sequence>MRPHRPRGSASPASGVLRGLRAGVLAVLCVLLPLAGHVLAQGHAPRWIIVAAMAAVAVPGAAVLTRRRLTDTQVLAVLAVAQLAYHAAYSLPGACATAVAGQDGAVGLSRLVEHDAVAGPPTGVMLAGHLVTLLLAARLLGITERLLWQSRSLLTAVRRLVLFLWPLLSGRHDTGPQTAIPESTAPLMSALLVRLHEGRAPPRPGHIPSALLRPTPISAPCMP</sequence>
<evidence type="ECO:0000256" key="1">
    <source>
        <dbReference type="SAM" id="Phobius"/>
    </source>
</evidence>
<organism evidence="2 3">
    <name type="scientific">Streptomyces flaveus</name>
    <dbReference type="NCBI Taxonomy" id="66370"/>
    <lineage>
        <taxon>Bacteria</taxon>
        <taxon>Bacillati</taxon>
        <taxon>Actinomycetota</taxon>
        <taxon>Actinomycetes</taxon>
        <taxon>Kitasatosporales</taxon>
        <taxon>Streptomycetaceae</taxon>
        <taxon>Streptomyces</taxon>
        <taxon>Streptomyces aurantiacus group</taxon>
    </lineage>
</organism>
<keyword evidence="1" id="KW-0812">Transmembrane</keyword>